<name>A0ABR8AMU4_9CYAN</name>
<evidence type="ECO:0000259" key="1">
    <source>
        <dbReference type="SMART" id="SM00507"/>
    </source>
</evidence>
<dbReference type="Gene3D" id="1.10.30.50">
    <property type="match status" value="1"/>
</dbReference>
<reference evidence="2 3" key="1">
    <citation type="journal article" date="2020" name="ISME J.">
        <title>Comparative genomics reveals insights into cyanobacterial evolution and habitat adaptation.</title>
        <authorList>
            <person name="Chen M.Y."/>
            <person name="Teng W.K."/>
            <person name="Zhao L."/>
            <person name="Hu C.X."/>
            <person name="Zhou Y.K."/>
            <person name="Han B.P."/>
            <person name="Song L.R."/>
            <person name="Shu W.S."/>
        </authorList>
    </citation>
    <scope>NUCLEOTIDE SEQUENCE [LARGE SCALE GENOMIC DNA]</scope>
    <source>
        <strain evidence="2 3">FACHB-288</strain>
    </source>
</reference>
<proteinExistence type="predicted"/>
<dbReference type="SMART" id="SM00507">
    <property type="entry name" value="HNHc"/>
    <property type="match status" value="1"/>
</dbReference>
<dbReference type="Pfam" id="PF01844">
    <property type="entry name" value="HNH"/>
    <property type="match status" value="1"/>
</dbReference>
<sequence>MSAYISVELQRKIRTRFADCCAYCRTAEVLTATTFEFEHIVPRSAGGETVWENLCLACPNCNRYKADRQNIIDPITEQVVALFNPQIQVWKEHFSWNEDASMMVGFTDIGRATIAALKMNRSPLVRVRKMWVKLGEHPPKLE</sequence>
<dbReference type="CDD" id="cd00085">
    <property type="entry name" value="HNHc"/>
    <property type="match status" value="1"/>
</dbReference>
<dbReference type="InterPro" id="IPR052892">
    <property type="entry name" value="NA-targeting_endonuclease"/>
</dbReference>
<dbReference type="InterPro" id="IPR002711">
    <property type="entry name" value="HNH"/>
</dbReference>
<keyword evidence="2" id="KW-0255">Endonuclease</keyword>
<accession>A0ABR8AMU4</accession>
<keyword evidence="2" id="KW-0378">Hydrolase</keyword>
<dbReference type="Proteomes" id="UP000658514">
    <property type="component" value="Unassembled WGS sequence"/>
</dbReference>
<dbReference type="InterPro" id="IPR003615">
    <property type="entry name" value="HNH_nuc"/>
</dbReference>
<evidence type="ECO:0000313" key="3">
    <source>
        <dbReference type="Proteomes" id="UP000658514"/>
    </source>
</evidence>
<dbReference type="RefSeq" id="WP_190551523.1">
    <property type="nucleotide sequence ID" value="NZ_CAWPNO010000134.1"/>
</dbReference>
<dbReference type="EMBL" id="JACJQH010000095">
    <property type="protein sequence ID" value="MBD2200545.1"/>
    <property type="molecule type" value="Genomic_DNA"/>
</dbReference>
<keyword evidence="3" id="KW-1185">Reference proteome</keyword>
<feature type="domain" description="HNH nuclease" evidence="1">
    <location>
        <begin position="9"/>
        <end position="63"/>
    </location>
</feature>
<evidence type="ECO:0000313" key="2">
    <source>
        <dbReference type="EMBL" id="MBD2200545.1"/>
    </source>
</evidence>
<dbReference type="PANTHER" id="PTHR33877">
    <property type="entry name" value="SLL1193 PROTEIN"/>
    <property type="match status" value="1"/>
</dbReference>
<organism evidence="2 3">
    <name type="scientific">Calothrix parietina FACHB-288</name>
    <dbReference type="NCBI Taxonomy" id="2692896"/>
    <lineage>
        <taxon>Bacteria</taxon>
        <taxon>Bacillati</taxon>
        <taxon>Cyanobacteriota</taxon>
        <taxon>Cyanophyceae</taxon>
        <taxon>Nostocales</taxon>
        <taxon>Calotrichaceae</taxon>
        <taxon>Calothrix</taxon>
    </lineage>
</organism>
<protein>
    <submittedName>
        <fullName evidence="2">HNH endonuclease</fullName>
    </submittedName>
</protein>
<comment type="caution">
    <text evidence="2">The sequence shown here is derived from an EMBL/GenBank/DDBJ whole genome shotgun (WGS) entry which is preliminary data.</text>
</comment>
<keyword evidence="2" id="KW-0540">Nuclease</keyword>
<dbReference type="GO" id="GO:0004519">
    <property type="term" value="F:endonuclease activity"/>
    <property type="evidence" value="ECO:0007669"/>
    <property type="project" value="UniProtKB-KW"/>
</dbReference>
<dbReference type="PANTHER" id="PTHR33877:SF1">
    <property type="entry name" value="TYPE IV METHYL-DIRECTED RESTRICTION ENZYME ECOKMCRA"/>
    <property type="match status" value="1"/>
</dbReference>
<gene>
    <name evidence="2" type="ORF">H6G24_34680</name>
</gene>